<keyword evidence="2" id="KW-1185">Reference proteome</keyword>
<protein>
    <submittedName>
        <fullName evidence="1">Putative tRNA adenosine deaminase-associated protein</fullName>
    </submittedName>
</protein>
<dbReference type="NCBIfam" id="TIGR03941">
    <property type="entry name" value="tRNA_deam_assoc"/>
    <property type="match status" value="1"/>
</dbReference>
<dbReference type="EMBL" id="JACHMN010000002">
    <property type="protein sequence ID" value="MBB5871173.1"/>
    <property type="molecule type" value="Genomic_DNA"/>
</dbReference>
<gene>
    <name evidence="1" type="ORF">F4553_004552</name>
</gene>
<dbReference type="RefSeq" id="WP_184839057.1">
    <property type="nucleotide sequence ID" value="NZ_JACHMN010000002.1"/>
</dbReference>
<proteinExistence type="predicted"/>
<dbReference type="Proteomes" id="UP000587527">
    <property type="component" value="Unassembled WGS sequence"/>
</dbReference>
<evidence type="ECO:0000313" key="1">
    <source>
        <dbReference type="EMBL" id="MBB5871173.1"/>
    </source>
</evidence>
<sequence length="178" mass="18637">MSYFAAAVTRGRSGWTASELDLSDVADVDQVADLMRDVDPDALVSLLFIEADDAYLTVLRLDDGEDLRVFGSDAAYADDSRLGKLLIGDVTEPATEAAIDGDLDDLEPVVAADDDEDPPVVDPTATPIGDADLLADLGVSAHKLLALCATDGLLPADVTAEVCQAIGCGDEVEELREA</sequence>
<reference evidence="1 2" key="1">
    <citation type="submission" date="2020-08" db="EMBL/GenBank/DDBJ databases">
        <title>Sequencing the genomes of 1000 actinobacteria strains.</title>
        <authorList>
            <person name="Klenk H.-P."/>
        </authorList>
    </citation>
    <scope>NUCLEOTIDE SEQUENCE [LARGE SCALE GENOMIC DNA]</scope>
    <source>
        <strain evidence="1 2">DSM 45362</strain>
    </source>
</reference>
<comment type="caution">
    <text evidence="1">The sequence shown here is derived from an EMBL/GenBank/DDBJ whole genome shotgun (WGS) entry which is preliminary data.</text>
</comment>
<accession>A0A841BW71</accession>
<evidence type="ECO:0000313" key="2">
    <source>
        <dbReference type="Proteomes" id="UP000587527"/>
    </source>
</evidence>
<organism evidence="1 2">
    <name type="scientific">Allocatelliglobosispora scoriae</name>
    <dbReference type="NCBI Taxonomy" id="643052"/>
    <lineage>
        <taxon>Bacteria</taxon>
        <taxon>Bacillati</taxon>
        <taxon>Actinomycetota</taxon>
        <taxon>Actinomycetes</taxon>
        <taxon>Micromonosporales</taxon>
        <taxon>Micromonosporaceae</taxon>
        <taxon>Allocatelliglobosispora</taxon>
    </lineage>
</organism>
<dbReference type="AlphaFoldDB" id="A0A841BW71"/>
<dbReference type="InterPro" id="IPR023869">
    <property type="entry name" value="tRNA_Adeno_NH3ase_assoc_put"/>
</dbReference>
<name>A0A841BW71_9ACTN</name>